<dbReference type="Gene3D" id="3.20.20.300">
    <property type="entry name" value="Glycoside hydrolase, family 3, N-terminal domain"/>
    <property type="match status" value="1"/>
</dbReference>
<gene>
    <name evidence="8" type="ORF">APX70_03843</name>
</gene>
<feature type="domain" description="Glycoside hydrolase family 3 N-terminal" evidence="7">
    <location>
        <begin position="1"/>
        <end position="64"/>
    </location>
</feature>
<dbReference type="EMBL" id="RBNL01000001">
    <property type="protein sequence ID" value="RMM12305.1"/>
    <property type="molecule type" value="Genomic_DNA"/>
</dbReference>
<organism evidence="8 9">
    <name type="scientific">Pseudomonas syringae pv. maculicola</name>
    <dbReference type="NCBI Taxonomy" id="59511"/>
    <lineage>
        <taxon>Bacteria</taxon>
        <taxon>Pseudomonadati</taxon>
        <taxon>Pseudomonadota</taxon>
        <taxon>Gammaproteobacteria</taxon>
        <taxon>Pseudomonadales</taxon>
        <taxon>Pseudomonadaceae</taxon>
        <taxon>Pseudomonas</taxon>
    </lineage>
</organism>
<evidence type="ECO:0000256" key="6">
    <source>
        <dbReference type="ARBA" id="ARBA00023295"/>
    </source>
</evidence>
<feature type="non-terminal residue" evidence="8">
    <location>
        <position position="1"/>
    </location>
</feature>
<dbReference type="InterPro" id="IPR051915">
    <property type="entry name" value="Cellulose_Degrad_GH3"/>
</dbReference>
<evidence type="ECO:0000256" key="3">
    <source>
        <dbReference type="ARBA" id="ARBA00012744"/>
    </source>
</evidence>
<comment type="catalytic activity">
    <reaction evidence="1">
        <text>Hydrolysis of terminal, non-reducing beta-D-glucosyl residues with release of beta-D-glucose.</text>
        <dbReference type="EC" id="3.2.1.21"/>
    </reaction>
</comment>
<dbReference type="AlphaFoldDB" id="A0A3M3BI32"/>
<dbReference type="PANTHER" id="PTHR30620:SF16">
    <property type="entry name" value="LYSOSOMAL BETA GLUCOSIDASE"/>
    <property type="match status" value="1"/>
</dbReference>
<dbReference type="InterPro" id="IPR001764">
    <property type="entry name" value="Glyco_hydro_3_N"/>
</dbReference>
<protein>
    <recommendedName>
        <fullName evidence="3">beta-glucosidase</fullName>
        <ecNumber evidence="3">3.2.1.21</ecNumber>
    </recommendedName>
</protein>
<dbReference type="GO" id="GO:0008422">
    <property type="term" value="F:beta-glucosidase activity"/>
    <property type="evidence" value="ECO:0007669"/>
    <property type="project" value="UniProtKB-EC"/>
</dbReference>
<evidence type="ECO:0000313" key="9">
    <source>
        <dbReference type="Proteomes" id="UP000282378"/>
    </source>
</evidence>
<evidence type="ECO:0000256" key="4">
    <source>
        <dbReference type="ARBA" id="ARBA00022729"/>
    </source>
</evidence>
<evidence type="ECO:0000256" key="5">
    <source>
        <dbReference type="ARBA" id="ARBA00022801"/>
    </source>
</evidence>
<dbReference type="Proteomes" id="UP000282378">
    <property type="component" value="Unassembled WGS sequence"/>
</dbReference>
<evidence type="ECO:0000313" key="8">
    <source>
        <dbReference type="EMBL" id="RMM12305.1"/>
    </source>
</evidence>
<keyword evidence="5 8" id="KW-0378">Hydrolase</keyword>
<feature type="non-terminal residue" evidence="8">
    <location>
        <position position="90"/>
    </location>
</feature>
<evidence type="ECO:0000256" key="1">
    <source>
        <dbReference type="ARBA" id="ARBA00000448"/>
    </source>
</evidence>
<comment type="caution">
    <text evidence="8">The sequence shown here is derived from an EMBL/GenBank/DDBJ whole genome shotgun (WGS) entry which is preliminary data.</text>
</comment>
<dbReference type="InterPro" id="IPR017853">
    <property type="entry name" value="GH"/>
</dbReference>
<accession>A0A3M3BI32</accession>
<keyword evidence="6" id="KW-0326">Glycosidase</keyword>
<dbReference type="PANTHER" id="PTHR30620">
    <property type="entry name" value="PERIPLASMIC BETA-GLUCOSIDASE-RELATED"/>
    <property type="match status" value="1"/>
</dbReference>
<dbReference type="GO" id="GO:0009251">
    <property type="term" value="P:glucan catabolic process"/>
    <property type="evidence" value="ECO:0007669"/>
    <property type="project" value="TreeGrafter"/>
</dbReference>
<proteinExistence type="inferred from homology"/>
<reference evidence="8 9" key="1">
    <citation type="submission" date="2018-08" db="EMBL/GenBank/DDBJ databases">
        <title>Recombination of ecologically and evolutionarily significant loci maintains genetic cohesion in the Pseudomonas syringae species complex.</title>
        <authorList>
            <person name="Dillon M."/>
            <person name="Thakur S."/>
            <person name="Almeida R.N.D."/>
            <person name="Weir B.S."/>
            <person name="Guttman D.S."/>
        </authorList>
    </citation>
    <scope>NUCLEOTIDE SEQUENCE [LARGE SCALE GENOMIC DNA]</scope>
    <source>
        <strain evidence="8 9">88_10</strain>
    </source>
</reference>
<dbReference type="EC" id="3.2.1.21" evidence="3"/>
<keyword evidence="4" id="KW-0732">Signal</keyword>
<comment type="similarity">
    <text evidence="2">Belongs to the glycosyl hydrolase 3 family.</text>
</comment>
<name>A0A3M3BI32_PSEYM</name>
<evidence type="ECO:0000256" key="2">
    <source>
        <dbReference type="ARBA" id="ARBA00005336"/>
    </source>
</evidence>
<dbReference type="SUPFAM" id="SSF51445">
    <property type="entry name" value="(Trans)glycosidases"/>
    <property type="match status" value="1"/>
</dbReference>
<evidence type="ECO:0000259" key="7">
    <source>
        <dbReference type="Pfam" id="PF00933"/>
    </source>
</evidence>
<dbReference type="Pfam" id="PF00933">
    <property type="entry name" value="Glyco_hydro_3"/>
    <property type="match status" value="1"/>
</dbReference>
<sequence length="90" mass="9535">DHGAIKELIEHGVAKDYREAAKLAIKAGVDLSMNDVAYGEQLPGLVKDGEVSMKEIDSAVREVLGAKYDMGLFASPYGRIGVAADDPADT</sequence>
<dbReference type="InterPro" id="IPR036962">
    <property type="entry name" value="Glyco_hydro_3_N_sf"/>
</dbReference>